<name>A0A7C4E2G7_CALS0</name>
<sequence>MESIKENIEKANRQAFESMINTRPVLVDIVEARKAISFLNKDYHLTHAGPPLSWERARGPMKGAIIGAILFEGWADNEHQAVKLAERGEIVLEPNHHHSAVGPMAGVISPSMKVYVVSDGELRSYSNINEGLGKVLRYGAYSKEVLDRLRFLNTEFAAALTAAVHECVKETGGIDLRNLIAQALHMGDECHNRNVASTSLFLREIAPYIARTSDSETARKVFATIGSNVLFFLNMAMAACKLMTTKAHNIKYSTIVTTISRNGTDIGIRVSGLGDEWFTAPAPVPKGLYFPGFSETDSNPDLGDSTITETAGLGAFAMAASPAVVKFVGGDVKSAIEITNRMSKICHGKNTFFTIPYLEFDGTPTGIDIRKVLRLGIPPVADTGIAHKTAGIGQIGAGIVEIPIEPFKQALRRYGEKYGLS</sequence>
<dbReference type="InterPro" id="IPR024033">
    <property type="entry name" value="OXTCase_su_AllG_h-dom"/>
</dbReference>
<protein>
    <submittedName>
        <fullName evidence="1">DUF1116 domain-containing protein</fullName>
    </submittedName>
</protein>
<proteinExistence type="predicted"/>
<organism evidence="1">
    <name type="scientific">Caldiarchaeum subterraneum</name>
    <dbReference type="NCBI Taxonomy" id="311458"/>
    <lineage>
        <taxon>Archaea</taxon>
        <taxon>Nitrososphaerota</taxon>
        <taxon>Candidatus Caldarchaeales</taxon>
        <taxon>Candidatus Caldarchaeaceae</taxon>
        <taxon>Candidatus Caldarchaeum</taxon>
    </lineage>
</organism>
<dbReference type="InterPro" id="IPR009499">
    <property type="entry name" value="AllG-like"/>
</dbReference>
<comment type="caution">
    <text evidence="1">The sequence shown here is derived from an EMBL/GenBank/DDBJ whole genome shotgun (WGS) entry which is preliminary data.</text>
</comment>
<dbReference type="EMBL" id="DTAD01000076">
    <property type="protein sequence ID" value="HGN90857.1"/>
    <property type="molecule type" value="Genomic_DNA"/>
</dbReference>
<gene>
    <name evidence="1" type="ORF">ENT82_07030</name>
</gene>
<dbReference type="Gene3D" id="1.10.10.660">
    <property type="entry name" value="conserved protein of unknown function from Enterococcus faecalis V583"/>
    <property type="match status" value="1"/>
</dbReference>
<accession>A0A7C4E2G7</accession>
<dbReference type="Pfam" id="PF06545">
    <property type="entry name" value="AllG"/>
    <property type="match status" value="1"/>
</dbReference>
<dbReference type="Gene3D" id="3.90.1710.10">
    <property type="entry name" value="Enterococcus faecalis V583 domain"/>
    <property type="match status" value="1"/>
</dbReference>
<dbReference type="Gene3D" id="3.90.1700.10">
    <property type="entry name" value="v583 domain like"/>
    <property type="match status" value="1"/>
</dbReference>
<dbReference type="AlphaFoldDB" id="A0A7C4E2G7"/>
<reference evidence="1" key="1">
    <citation type="journal article" date="2020" name="mSystems">
        <title>Genome- and Community-Level Interaction Insights into Carbon Utilization and Element Cycling Functions of Hydrothermarchaeota in Hydrothermal Sediment.</title>
        <authorList>
            <person name="Zhou Z."/>
            <person name="Liu Y."/>
            <person name="Xu W."/>
            <person name="Pan J."/>
            <person name="Luo Z.H."/>
            <person name="Li M."/>
        </authorList>
    </citation>
    <scope>NUCLEOTIDE SEQUENCE [LARGE SCALE GENOMIC DNA]</scope>
    <source>
        <strain evidence="1">SpSt-613</strain>
    </source>
</reference>
<evidence type="ECO:0000313" key="1">
    <source>
        <dbReference type="EMBL" id="HGN90857.1"/>
    </source>
</evidence>